<dbReference type="Proteomes" id="UP000824204">
    <property type="component" value="Unassembled WGS sequence"/>
</dbReference>
<dbReference type="Gene3D" id="3.40.50.620">
    <property type="entry name" value="HUPs"/>
    <property type="match status" value="1"/>
</dbReference>
<evidence type="ECO:0000259" key="3">
    <source>
        <dbReference type="Pfam" id="PF01171"/>
    </source>
</evidence>
<protein>
    <recommendedName>
        <fullName evidence="3">tRNA(Ile)-lysidine/2-thiocytidine synthase N-terminal domain-containing protein</fullName>
    </recommendedName>
</protein>
<proteinExistence type="predicted"/>
<dbReference type="InterPro" id="IPR035107">
    <property type="entry name" value="tRNA_thiolation_TtcA_Ctu1"/>
</dbReference>
<evidence type="ECO:0000256" key="1">
    <source>
        <dbReference type="ARBA" id="ARBA00022679"/>
    </source>
</evidence>
<keyword evidence="2" id="KW-0175">Coiled coil</keyword>
<comment type="caution">
    <text evidence="4">The sequence shown here is derived from an EMBL/GenBank/DDBJ whole genome shotgun (WGS) entry which is preliminary data.</text>
</comment>
<dbReference type="InterPro" id="IPR014729">
    <property type="entry name" value="Rossmann-like_a/b/a_fold"/>
</dbReference>
<dbReference type="InterPro" id="IPR011063">
    <property type="entry name" value="TilS/TtcA_N"/>
</dbReference>
<dbReference type="GO" id="GO:0008033">
    <property type="term" value="P:tRNA processing"/>
    <property type="evidence" value="ECO:0007669"/>
    <property type="project" value="InterPro"/>
</dbReference>
<dbReference type="AlphaFoldDB" id="A0A9D1V6Z2"/>
<feature type="coiled-coil region" evidence="2">
    <location>
        <begin position="215"/>
        <end position="242"/>
    </location>
</feature>
<dbReference type="SUPFAM" id="SSF52402">
    <property type="entry name" value="Adenine nucleotide alpha hydrolases-like"/>
    <property type="match status" value="1"/>
</dbReference>
<organism evidence="4 5">
    <name type="scientific">Candidatus Borkfalkia faecipullorum</name>
    <dbReference type="NCBI Taxonomy" id="2838510"/>
    <lineage>
        <taxon>Bacteria</taxon>
        <taxon>Bacillati</taxon>
        <taxon>Bacillota</taxon>
        <taxon>Clostridia</taxon>
        <taxon>Christensenellales</taxon>
        <taxon>Christensenellaceae</taxon>
        <taxon>Candidatus Borkfalkia</taxon>
    </lineage>
</organism>
<accession>A0A9D1V6Z2</accession>
<keyword evidence="1" id="KW-0808">Transferase</keyword>
<dbReference type="PIRSF" id="PIRSF004976">
    <property type="entry name" value="ATPase_YdaO"/>
    <property type="match status" value="1"/>
</dbReference>
<dbReference type="GO" id="GO:0016740">
    <property type="term" value="F:transferase activity"/>
    <property type="evidence" value="ECO:0007669"/>
    <property type="project" value="UniProtKB-KW"/>
</dbReference>
<dbReference type="CDD" id="cd24138">
    <property type="entry name" value="TtcA-like"/>
    <property type="match status" value="1"/>
</dbReference>
<dbReference type="PANTHER" id="PTHR43686">
    <property type="entry name" value="SULFURTRANSFERASE-RELATED"/>
    <property type="match status" value="1"/>
</dbReference>
<sequence length="290" mass="33918">MERCQQIERSIITTYRKGIWSRFIKGVKEYELVEEGDRIAVCISGGKDSMLLAKCMQELQRHGEKKFELVFLVMDPGYAPQNRALIESNAQLLQIPVHIFETQIFDAVFEVQKNPCYLCARMRRGYLYEEAKRLGCNKIALGHHFDDVIETILMGMLYGAQMQSMPPKLWSTNHRGMQLIRPLYYVHEEDIIRWKTAAGLEFLRCACKFTENCAVNEEDSKRLQVKRLIARLKEENENVDINIFRSAYNVHVDTLIEYDSQGVRHDFLSRYREKGHEILTTSPENQDKNE</sequence>
<name>A0A9D1V6Z2_9FIRM</name>
<gene>
    <name evidence="4" type="ORF">H9741_01745</name>
</gene>
<reference evidence="4" key="1">
    <citation type="journal article" date="2021" name="PeerJ">
        <title>Extensive microbial diversity within the chicken gut microbiome revealed by metagenomics and culture.</title>
        <authorList>
            <person name="Gilroy R."/>
            <person name="Ravi A."/>
            <person name="Getino M."/>
            <person name="Pursley I."/>
            <person name="Horton D.L."/>
            <person name="Alikhan N.F."/>
            <person name="Baker D."/>
            <person name="Gharbi K."/>
            <person name="Hall N."/>
            <person name="Watson M."/>
            <person name="Adriaenssens E.M."/>
            <person name="Foster-Nyarko E."/>
            <person name="Jarju S."/>
            <person name="Secka A."/>
            <person name="Antonio M."/>
            <person name="Oren A."/>
            <person name="Chaudhuri R.R."/>
            <person name="La Ragione R."/>
            <person name="Hildebrand F."/>
            <person name="Pallen M.J."/>
        </authorList>
    </citation>
    <scope>NUCLEOTIDE SEQUENCE</scope>
    <source>
        <strain evidence="4">811</strain>
    </source>
</reference>
<dbReference type="Pfam" id="PF01171">
    <property type="entry name" value="ATP_bind_3"/>
    <property type="match status" value="1"/>
</dbReference>
<reference evidence="4" key="2">
    <citation type="submission" date="2021-04" db="EMBL/GenBank/DDBJ databases">
        <authorList>
            <person name="Gilroy R."/>
        </authorList>
    </citation>
    <scope>NUCLEOTIDE SEQUENCE</scope>
    <source>
        <strain evidence="4">811</strain>
    </source>
</reference>
<dbReference type="EMBL" id="DXFX01000023">
    <property type="protein sequence ID" value="HIX07174.1"/>
    <property type="molecule type" value="Genomic_DNA"/>
</dbReference>
<evidence type="ECO:0000313" key="4">
    <source>
        <dbReference type="EMBL" id="HIX07174.1"/>
    </source>
</evidence>
<feature type="domain" description="tRNA(Ile)-lysidine/2-thiocytidine synthase N-terminal" evidence="3">
    <location>
        <begin position="39"/>
        <end position="203"/>
    </location>
</feature>
<dbReference type="PANTHER" id="PTHR43686:SF1">
    <property type="entry name" value="AMINOTRAN_5 DOMAIN-CONTAINING PROTEIN"/>
    <property type="match status" value="1"/>
</dbReference>
<evidence type="ECO:0000256" key="2">
    <source>
        <dbReference type="SAM" id="Coils"/>
    </source>
</evidence>
<evidence type="ECO:0000313" key="5">
    <source>
        <dbReference type="Proteomes" id="UP000824204"/>
    </source>
</evidence>